<keyword evidence="3" id="KW-0472">Membrane</keyword>
<protein>
    <submittedName>
        <fullName evidence="4">Tfp pilus assembly protein FimT</fullName>
    </submittedName>
</protein>
<dbReference type="InterPro" id="IPR012902">
    <property type="entry name" value="N_methyl_site"/>
</dbReference>
<evidence type="ECO:0000313" key="4">
    <source>
        <dbReference type="EMBL" id="MDQ0188334.1"/>
    </source>
</evidence>
<keyword evidence="5" id="KW-1185">Reference proteome</keyword>
<dbReference type="EMBL" id="JAUSTP010000001">
    <property type="protein sequence ID" value="MDQ0188334.1"/>
    <property type="molecule type" value="Genomic_DNA"/>
</dbReference>
<evidence type="ECO:0000256" key="1">
    <source>
        <dbReference type="ARBA" id="ARBA00004241"/>
    </source>
</evidence>
<proteinExistence type="predicted"/>
<comment type="caution">
    <text evidence="4">The sequence shown here is derived from an EMBL/GenBank/DDBJ whole genome shotgun (WGS) entry which is preliminary data.</text>
</comment>
<evidence type="ECO:0000256" key="3">
    <source>
        <dbReference type="SAM" id="Phobius"/>
    </source>
</evidence>
<gene>
    <name evidence="4" type="ORF">J2S03_000138</name>
</gene>
<evidence type="ECO:0000313" key="5">
    <source>
        <dbReference type="Proteomes" id="UP001232973"/>
    </source>
</evidence>
<reference evidence="4 5" key="1">
    <citation type="submission" date="2023-07" db="EMBL/GenBank/DDBJ databases">
        <title>Genomic Encyclopedia of Type Strains, Phase IV (KMG-IV): sequencing the most valuable type-strain genomes for metagenomic binning, comparative biology and taxonomic classification.</title>
        <authorList>
            <person name="Goeker M."/>
        </authorList>
    </citation>
    <scope>NUCLEOTIDE SEQUENCE [LARGE SCALE GENOMIC DNA]</scope>
    <source>
        <strain evidence="4 5">DSM 4006</strain>
    </source>
</reference>
<name>A0ABT9XDF4_9BACL</name>
<keyword evidence="2" id="KW-0178">Competence</keyword>
<keyword evidence="3" id="KW-0812">Transmembrane</keyword>
<comment type="subcellular location">
    <subcellularLocation>
        <location evidence="1">Cell surface</location>
    </subcellularLocation>
</comment>
<dbReference type="RefSeq" id="WP_274455738.1">
    <property type="nucleotide sequence ID" value="NZ_CP067097.1"/>
</dbReference>
<sequence length="170" mass="17952">MHRDRAVRWPNAAKEMPHAAGADTGAGFTLLELVVALFITGLSVGLAVPACGAVLSDQALVSTTVDLLAHLRYAQTAGQALDSYGWVRMSKYTPTYTTLISSVPVDTVQFASGVNYVDGYLELGTGSLMYDNLGNGQVGGVIRLTNGRAERDIDLYIGCGLQAAAWGDEP</sequence>
<dbReference type="PROSITE" id="PS00409">
    <property type="entry name" value="PROKAR_NTER_METHYL"/>
    <property type="match status" value="1"/>
</dbReference>
<dbReference type="SUPFAM" id="SSF54523">
    <property type="entry name" value="Pili subunits"/>
    <property type="match status" value="1"/>
</dbReference>
<dbReference type="InterPro" id="IPR045584">
    <property type="entry name" value="Pilin-like"/>
</dbReference>
<keyword evidence="3" id="KW-1133">Transmembrane helix</keyword>
<feature type="transmembrane region" description="Helical" evidence="3">
    <location>
        <begin position="33"/>
        <end position="55"/>
    </location>
</feature>
<dbReference type="Proteomes" id="UP001232973">
    <property type="component" value="Unassembled WGS sequence"/>
</dbReference>
<accession>A0ABT9XDF4</accession>
<organism evidence="4 5">
    <name type="scientific">Alicyclobacillus cycloheptanicus</name>
    <dbReference type="NCBI Taxonomy" id="1457"/>
    <lineage>
        <taxon>Bacteria</taxon>
        <taxon>Bacillati</taxon>
        <taxon>Bacillota</taxon>
        <taxon>Bacilli</taxon>
        <taxon>Bacillales</taxon>
        <taxon>Alicyclobacillaceae</taxon>
        <taxon>Alicyclobacillus</taxon>
    </lineage>
</organism>
<evidence type="ECO:0000256" key="2">
    <source>
        <dbReference type="ARBA" id="ARBA00023287"/>
    </source>
</evidence>